<protein>
    <submittedName>
        <fullName evidence="1">Uncharacterized protein</fullName>
    </submittedName>
</protein>
<evidence type="ECO:0000313" key="1">
    <source>
        <dbReference type="EMBL" id="KAH0857921.1"/>
    </source>
</evidence>
<accession>A0ABQ7XS93</accession>
<gene>
    <name evidence="1" type="ORF">HID58_086182</name>
</gene>
<dbReference type="EMBL" id="JAGKQM010000019">
    <property type="protein sequence ID" value="KAH0857921.1"/>
    <property type="molecule type" value="Genomic_DNA"/>
</dbReference>
<organism evidence="1 2">
    <name type="scientific">Brassica napus</name>
    <name type="common">Rape</name>
    <dbReference type="NCBI Taxonomy" id="3708"/>
    <lineage>
        <taxon>Eukaryota</taxon>
        <taxon>Viridiplantae</taxon>
        <taxon>Streptophyta</taxon>
        <taxon>Embryophyta</taxon>
        <taxon>Tracheophyta</taxon>
        <taxon>Spermatophyta</taxon>
        <taxon>Magnoliopsida</taxon>
        <taxon>eudicotyledons</taxon>
        <taxon>Gunneridae</taxon>
        <taxon>Pentapetalae</taxon>
        <taxon>rosids</taxon>
        <taxon>malvids</taxon>
        <taxon>Brassicales</taxon>
        <taxon>Brassicaceae</taxon>
        <taxon>Brassiceae</taxon>
        <taxon>Brassica</taxon>
    </lineage>
</organism>
<dbReference type="Proteomes" id="UP000824890">
    <property type="component" value="Unassembled WGS sequence"/>
</dbReference>
<name>A0ABQ7XS93_BRANA</name>
<proteinExistence type="predicted"/>
<reference evidence="1 2" key="1">
    <citation type="submission" date="2021-05" db="EMBL/GenBank/DDBJ databases">
        <title>Genome Assembly of Synthetic Allotetraploid Brassica napus Reveals Homoeologous Exchanges between Subgenomes.</title>
        <authorList>
            <person name="Davis J.T."/>
        </authorList>
    </citation>
    <scope>NUCLEOTIDE SEQUENCE [LARGE SCALE GENOMIC DNA]</scope>
    <source>
        <strain evidence="2">cv. Da-Ae</strain>
        <tissue evidence="1">Seedling</tissue>
    </source>
</reference>
<keyword evidence="2" id="KW-1185">Reference proteome</keyword>
<sequence length="75" mass="8372">MLMDLTGAFRFRSGGVRPFREEKWLESLQLGGAVELLYFSDSPSLAFQAVADGSDIDMHSVHNLGRVLLLFLITQ</sequence>
<comment type="caution">
    <text evidence="1">The sequence shown here is derived from an EMBL/GenBank/DDBJ whole genome shotgun (WGS) entry which is preliminary data.</text>
</comment>
<evidence type="ECO:0000313" key="2">
    <source>
        <dbReference type="Proteomes" id="UP000824890"/>
    </source>
</evidence>